<evidence type="ECO:0000313" key="3">
    <source>
        <dbReference type="EMBL" id="TDD05372.1"/>
    </source>
</evidence>
<feature type="domain" description="Deoxyribonuclease NucA/NucB" evidence="2">
    <location>
        <begin position="103"/>
        <end position="172"/>
    </location>
</feature>
<keyword evidence="4" id="KW-1185">Reference proteome</keyword>
<dbReference type="EMBL" id="SMKO01000039">
    <property type="protein sequence ID" value="TDD05372.1"/>
    <property type="molecule type" value="Genomic_DNA"/>
</dbReference>
<feature type="region of interest" description="Disordered" evidence="1">
    <location>
        <begin position="32"/>
        <end position="57"/>
    </location>
</feature>
<gene>
    <name evidence="3" type="ORF">E1292_17020</name>
</gene>
<dbReference type="Pfam" id="PF14040">
    <property type="entry name" value="DNase_NucA_NucB"/>
    <property type="match status" value="1"/>
</dbReference>
<proteinExistence type="predicted"/>
<evidence type="ECO:0000313" key="4">
    <source>
        <dbReference type="Proteomes" id="UP000295258"/>
    </source>
</evidence>
<dbReference type="AlphaFoldDB" id="A0A4R4VIP1"/>
<protein>
    <recommendedName>
        <fullName evidence="2">Deoxyribonuclease NucA/NucB domain-containing protein</fullName>
    </recommendedName>
</protein>
<name>A0A4R4VIP1_9ACTN</name>
<sequence length="176" mass="20034">MASNVLPMSRSKNANFVEAINHNANAMNRSVNATTKPPLLDSAGRPMAKNSPGNWDVDWKKRRANALHRSTDTKLANKHRATFWKKITKTDPNTGQPVTYTNCCQYYFDRSYADKGQECDEFPFASTKEGASNANGHYSVRPIAHQDNNDHGDYIKAFYRIYRIGNGTRFWIRITN</sequence>
<evidence type="ECO:0000259" key="2">
    <source>
        <dbReference type="Pfam" id="PF14040"/>
    </source>
</evidence>
<organism evidence="3 4">
    <name type="scientific">Nonomuraea deserti</name>
    <dbReference type="NCBI Taxonomy" id="1848322"/>
    <lineage>
        <taxon>Bacteria</taxon>
        <taxon>Bacillati</taxon>
        <taxon>Actinomycetota</taxon>
        <taxon>Actinomycetes</taxon>
        <taxon>Streptosporangiales</taxon>
        <taxon>Streptosporangiaceae</taxon>
        <taxon>Nonomuraea</taxon>
    </lineage>
</organism>
<reference evidence="3 4" key="1">
    <citation type="submission" date="2019-03" db="EMBL/GenBank/DDBJ databases">
        <title>Draft genome sequences of novel Actinobacteria.</title>
        <authorList>
            <person name="Sahin N."/>
            <person name="Ay H."/>
            <person name="Saygin H."/>
        </authorList>
    </citation>
    <scope>NUCLEOTIDE SEQUENCE [LARGE SCALE GENOMIC DNA]</scope>
    <source>
        <strain evidence="3 4">KC310</strain>
    </source>
</reference>
<evidence type="ECO:0000256" key="1">
    <source>
        <dbReference type="SAM" id="MobiDB-lite"/>
    </source>
</evidence>
<dbReference type="InterPro" id="IPR029476">
    <property type="entry name" value="DNase_NucA_NucB"/>
</dbReference>
<accession>A0A4R4VIP1</accession>
<dbReference type="Proteomes" id="UP000295258">
    <property type="component" value="Unassembled WGS sequence"/>
</dbReference>
<comment type="caution">
    <text evidence="3">The sequence shown here is derived from an EMBL/GenBank/DDBJ whole genome shotgun (WGS) entry which is preliminary data.</text>
</comment>